<dbReference type="OrthoDB" id="9801077at2"/>
<evidence type="ECO:0000313" key="8">
    <source>
        <dbReference type="EMBL" id="RIJ46317.1"/>
    </source>
</evidence>
<accession>A0A399SWF4</accession>
<dbReference type="InterPro" id="IPR051913">
    <property type="entry name" value="GH2_Domain-Containing"/>
</dbReference>
<dbReference type="InterPro" id="IPR006104">
    <property type="entry name" value="Glyco_hydro_2_N"/>
</dbReference>
<dbReference type="InterPro" id="IPR006101">
    <property type="entry name" value="Glyco_hydro_2"/>
</dbReference>
<dbReference type="InterPro" id="IPR006103">
    <property type="entry name" value="Glyco_hydro_2_cat"/>
</dbReference>
<dbReference type="PANTHER" id="PTHR42732">
    <property type="entry name" value="BETA-GALACTOSIDASE"/>
    <property type="match status" value="1"/>
</dbReference>
<feature type="domain" description="Glycoside hydrolase family 2 immunoglobulin-like beta-sandwich" evidence="5">
    <location>
        <begin position="194"/>
        <end position="297"/>
    </location>
</feature>
<evidence type="ECO:0000256" key="2">
    <source>
        <dbReference type="ARBA" id="ARBA00022801"/>
    </source>
</evidence>
<dbReference type="Pfam" id="PF00703">
    <property type="entry name" value="Glyco_hydro_2"/>
    <property type="match status" value="1"/>
</dbReference>
<keyword evidence="2" id="KW-0378">Hydrolase</keyword>
<organism evidence="8 9">
    <name type="scientific">Maribellus luteus</name>
    <dbReference type="NCBI Taxonomy" id="2305463"/>
    <lineage>
        <taxon>Bacteria</taxon>
        <taxon>Pseudomonadati</taxon>
        <taxon>Bacteroidota</taxon>
        <taxon>Bacteroidia</taxon>
        <taxon>Marinilabiliales</taxon>
        <taxon>Prolixibacteraceae</taxon>
        <taxon>Maribellus</taxon>
    </lineage>
</organism>
<evidence type="ECO:0000259" key="6">
    <source>
        <dbReference type="Pfam" id="PF02836"/>
    </source>
</evidence>
<dbReference type="EMBL" id="QWGR01000015">
    <property type="protein sequence ID" value="RIJ46317.1"/>
    <property type="molecule type" value="Genomic_DNA"/>
</dbReference>
<dbReference type="Proteomes" id="UP000265926">
    <property type="component" value="Unassembled WGS sequence"/>
</dbReference>
<evidence type="ECO:0000313" key="9">
    <source>
        <dbReference type="Proteomes" id="UP000265926"/>
    </source>
</evidence>
<dbReference type="Pfam" id="PF02837">
    <property type="entry name" value="Glyco_hydro_2_N"/>
    <property type="match status" value="1"/>
</dbReference>
<feature type="domain" description="Glycoside hydrolase family 2 catalytic" evidence="6">
    <location>
        <begin position="302"/>
        <end position="587"/>
    </location>
</feature>
<dbReference type="Gene3D" id="2.60.120.260">
    <property type="entry name" value="Galactose-binding domain-like"/>
    <property type="match status" value="1"/>
</dbReference>
<dbReference type="Pfam" id="PF02836">
    <property type="entry name" value="Glyco_hydro_2_C"/>
    <property type="match status" value="1"/>
</dbReference>
<dbReference type="InterPro" id="IPR013783">
    <property type="entry name" value="Ig-like_fold"/>
</dbReference>
<dbReference type="GO" id="GO:0005975">
    <property type="term" value="P:carbohydrate metabolic process"/>
    <property type="evidence" value="ECO:0007669"/>
    <property type="project" value="InterPro"/>
</dbReference>
<keyword evidence="9" id="KW-1185">Reference proteome</keyword>
<feature type="chain" id="PRO_5017197895" evidence="4">
    <location>
        <begin position="28"/>
        <end position="705"/>
    </location>
</feature>
<protein>
    <submittedName>
        <fullName evidence="8">Beta-galactosidase</fullName>
    </submittedName>
</protein>
<feature type="domain" description="Glycosyl hydrolases family 2 sugar binding" evidence="7">
    <location>
        <begin position="73"/>
        <end position="175"/>
    </location>
</feature>
<dbReference type="SUPFAM" id="SSF49785">
    <property type="entry name" value="Galactose-binding domain-like"/>
    <property type="match status" value="1"/>
</dbReference>
<evidence type="ECO:0000259" key="7">
    <source>
        <dbReference type="Pfam" id="PF02837"/>
    </source>
</evidence>
<dbReference type="SUPFAM" id="SSF51445">
    <property type="entry name" value="(Trans)glycosidases"/>
    <property type="match status" value="1"/>
</dbReference>
<dbReference type="InterPro" id="IPR036156">
    <property type="entry name" value="Beta-gal/glucu_dom_sf"/>
</dbReference>
<dbReference type="AlphaFoldDB" id="A0A399SWF4"/>
<sequence length="705" mass="80944">MLSSSFIKRMVMSLAFAGMFFASPLGAREVISFNDNWLFKKAENFPKTFDEEWQQVSVPHTWNAEDMQVKKNIFYAGAAYYKKQYTPDANFREKRFFLRFQGVAAVAEVYVNNSIAGKHKGGYGAFAIEISTLLKPGEPNEIIVKVDNASRPDVIPINHTLFGVYGGIYRPVELIITDKVNIAVTDYASPGVYISQKNVTSKSADVTIKTKLENKNKETKEVTILTTLYEQNGDKKAEYSLPVRVLPQGRQVFEQHFSIKKPHLWQGLEDPHLYKTVVQILSEGEVIDEIVQPLGLRHFELKNNDGMYLNGKKVPMYGVCRHQDWWQKGSALSNLEHETDLQMIREIGATTIRFAHYQQAEYIYSKCDSMGFIVWAEIPFVNRVSTEEADNAKQQLTELIRQNYNHPSIYVWGLHNEVYTPYNYTVALTTELNDLAKSEDPSRYTVSVNGHQAVDQASNLNADIQGINHYFGWYGGEIGDIENWVKGMEQEFPDHKIIFSEYGAEANIYQQEEMVGEFGRYFSQFYPETFATKFHEIQWGVIAQHPYLLASYVWNMFDFATPVNTQGGVEARNMKGLVTFDREVKKDPFYWYKANWSKEPVLYLTQRRAVKRVNKTTPVTVYSNIGVPRLFVNGVEITHYRQGTTPVHYIFEGVELKEGENIIEAKAGTKGISYDDKIVWDYSEDNKLLNNYSPPKKKTEEHIGL</sequence>
<gene>
    <name evidence="8" type="ORF">D1614_19115</name>
</gene>
<comment type="caution">
    <text evidence="8">The sequence shown here is derived from an EMBL/GenBank/DDBJ whole genome shotgun (WGS) entry which is preliminary data.</text>
</comment>
<dbReference type="InterPro" id="IPR008979">
    <property type="entry name" value="Galactose-bd-like_sf"/>
</dbReference>
<dbReference type="Gene3D" id="3.20.20.80">
    <property type="entry name" value="Glycosidases"/>
    <property type="match status" value="1"/>
</dbReference>
<feature type="signal peptide" evidence="4">
    <location>
        <begin position="1"/>
        <end position="27"/>
    </location>
</feature>
<evidence type="ECO:0000259" key="5">
    <source>
        <dbReference type="Pfam" id="PF00703"/>
    </source>
</evidence>
<comment type="similarity">
    <text evidence="1">Belongs to the glycosyl hydrolase 2 family.</text>
</comment>
<evidence type="ECO:0000256" key="3">
    <source>
        <dbReference type="ARBA" id="ARBA00023295"/>
    </source>
</evidence>
<dbReference type="GO" id="GO:0004553">
    <property type="term" value="F:hydrolase activity, hydrolyzing O-glycosyl compounds"/>
    <property type="evidence" value="ECO:0007669"/>
    <property type="project" value="InterPro"/>
</dbReference>
<dbReference type="SUPFAM" id="SSF49303">
    <property type="entry name" value="beta-Galactosidase/glucuronidase domain"/>
    <property type="match status" value="1"/>
</dbReference>
<dbReference type="PRINTS" id="PR00132">
    <property type="entry name" value="GLHYDRLASE2"/>
</dbReference>
<dbReference type="PANTHER" id="PTHR42732:SF1">
    <property type="entry name" value="BETA-MANNOSIDASE"/>
    <property type="match status" value="1"/>
</dbReference>
<dbReference type="InterPro" id="IPR006102">
    <property type="entry name" value="Ig-like_GH2"/>
</dbReference>
<keyword evidence="4" id="KW-0732">Signal</keyword>
<proteinExistence type="inferred from homology"/>
<keyword evidence="3" id="KW-0326">Glycosidase</keyword>
<reference evidence="8 9" key="1">
    <citation type="submission" date="2018-08" db="EMBL/GenBank/DDBJ databases">
        <title>Pallidiluteibacterium maritimus gen. nov., sp. nov., isolated from coastal sediment.</title>
        <authorList>
            <person name="Zhou L.Y."/>
        </authorList>
    </citation>
    <scope>NUCLEOTIDE SEQUENCE [LARGE SCALE GENOMIC DNA]</scope>
    <source>
        <strain evidence="8 9">XSD2</strain>
    </source>
</reference>
<name>A0A399SWF4_9BACT</name>
<evidence type="ECO:0000256" key="4">
    <source>
        <dbReference type="SAM" id="SignalP"/>
    </source>
</evidence>
<dbReference type="InterPro" id="IPR017853">
    <property type="entry name" value="GH"/>
</dbReference>
<evidence type="ECO:0000256" key="1">
    <source>
        <dbReference type="ARBA" id="ARBA00007401"/>
    </source>
</evidence>
<dbReference type="Gene3D" id="2.60.40.10">
    <property type="entry name" value="Immunoglobulins"/>
    <property type="match status" value="2"/>
</dbReference>